<proteinExistence type="inferred from homology"/>
<keyword evidence="6" id="KW-0813">Transport</keyword>
<name>A0A2S6GV07_9PSEU</name>
<feature type="transmembrane region" description="Helical" evidence="6">
    <location>
        <begin position="179"/>
        <end position="198"/>
    </location>
</feature>
<keyword evidence="2 6" id="KW-0812">Transmembrane</keyword>
<dbReference type="OrthoDB" id="9778589at2"/>
<feature type="transmembrane region" description="Helical" evidence="6">
    <location>
        <begin position="28"/>
        <end position="46"/>
    </location>
</feature>
<dbReference type="Pfam" id="PF01061">
    <property type="entry name" value="ABC2_membrane"/>
    <property type="match status" value="1"/>
</dbReference>
<feature type="domain" description="ABC transmembrane type-2" evidence="7">
    <location>
        <begin position="28"/>
        <end position="259"/>
    </location>
</feature>
<evidence type="ECO:0000259" key="7">
    <source>
        <dbReference type="PROSITE" id="PS51012"/>
    </source>
</evidence>
<keyword evidence="3 6" id="KW-1133">Transmembrane helix</keyword>
<dbReference type="PRINTS" id="PR00164">
    <property type="entry name" value="ABC2TRNSPORT"/>
</dbReference>
<dbReference type="RefSeq" id="WP_104478584.1">
    <property type="nucleotide sequence ID" value="NZ_CP154825.1"/>
</dbReference>
<dbReference type="GO" id="GO:0140359">
    <property type="term" value="F:ABC-type transporter activity"/>
    <property type="evidence" value="ECO:0007669"/>
    <property type="project" value="InterPro"/>
</dbReference>
<comment type="caution">
    <text evidence="8">The sequence shown here is derived from an EMBL/GenBank/DDBJ whole genome shotgun (WGS) entry which is preliminary data.</text>
</comment>
<dbReference type="InterPro" id="IPR051784">
    <property type="entry name" value="Nod_factor_ABC_transporter"/>
</dbReference>
<keyword evidence="9" id="KW-1185">Reference proteome</keyword>
<sequence length="262" mass="28152">MPTAITTPRAIRLVVEGQWTWYRRSWRASVVSSVLQPVLYLLALGIGVGTQIRPGGATGDLPYLQYLAPALVVASAVQTAAFESTFPVLSAFKWQRTYHGIAATPVSATQVALGQLAWVALRISVSAAAFLVVAGLLGALTSIGAVLSLVVATLTAVAFAAPVIAYSATIETEGQQFSVIFRFIVMPMTMFSGTFFPVEQLPEWVRPLVWLTPLWHGTELSRAVAFSTWEALGALGHLAFLLAMLAVGTHLAVRNFNRRLAI</sequence>
<keyword evidence="6" id="KW-1003">Cell membrane</keyword>
<evidence type="ECO:0000313" key="8">
    <source>
        <dbReference type="EMBL" id="PPK69058.1"/>
    </source>
</evidence>
<dbReference type="PIRSF" id="PIRSF006648">
    <property type="entry name" value="DrrB"/>
    <property type="match status" value="1"/>
</dbReference>
<dbReference type="PROSITE" id="PS51012">
    <property type="entry name" value="ABC_TM2"/>
    <property type="match status" value="1"/>
</dbReference>
<dbReference type="InterPro" id="IPR047817">
    <property type="entry name" value="ABC2_TM_bact-type"/>
</dbReference>
<feature type="transmembrane region" description="Helical" evidence="6">
    <location>
        <begin position="113"/>
        <end position="137"/>
    </location>
</feature>
<evidence type="ECO:0000256" key="3">
    <source>
        <dbReference type="ARBA" id="ARBA00022989"/>
    </source>
</evidence>
<comment type="subcellular location">
    <subcellularLocation>
        <location evidence="6">Cell membrane</location>
        <topology evidence="6">Multi-pass membrane protein</topology>
    </subcellularLocation>
    <subcellularLocation>
        <location evidence="1">Membrane</location>
        <topology evidence="1">Multi-pass membrane protein</topology>
    </subcellularLocation>
</comment>
<dbReference type="AlphaFoldDB" id="A0A2S6GV07"/>
<gene>
    <name evidence="8" type="ORF">CLV40_104308</name>
</gene>
<dbReference type="InterPro" id="IPR000412">
    <property type="entry name" value="ABC_2_transport"/>
</dbReference>
<dbReference type="Proteomes" id="UP000239203">
    <property type="component" value="Unassembled WGS sequence"/>
</dbReference>
<dbReference type="GO" id="GO:0043190">
    <property type="term" value="C:ATP-binding cassette (ABC) transporter complex"/>
    <property type="evidence" value="ECO:0007669"/>
    <property type="project" value="InterPro"/>
</dbReference>
<feature type="transmembrane region" description="Helical" evidence="6">
    <location>
        <begin position="66"/>
        <end position="92"/>
    </location>
</feature>
<dbReference type="EMBL" id="PTIX01000004">
    <property type="protein sequence ID" value="PPK69058.1"/>
    <property type="molecule type" value="Genomic_DNA"/>
</dbReference>
<dbReference type="PANTHER" id="PTHR43229">
    <property type="entry name" value="NODULATION PROTEIN J"/>
    <property type="match status" value="1"/>
</dbReference>
<comment type="similarity">
    <text evidence="6">Belongs to the ABC-2 integral membrane protein family.</text>
</comment>
<evidence type="ECO:0000256" key="5">
    <source>
        <dbReference type="ARBA" id="ARBA00023251"/>
    </source>
</evidence>
<dbReference type="GO" id="GO:0046677">
    <property type="term" value="P:response to antibiotic"/>
    <property type="evidence" value="ECO:0007669"/>
    <property type="project" value="UniProtKB-KW"/>
</dbReference>
<feature type="transmembrane region" description="Helical" evidence="6">
    <location>
        <begin position="143"/>
        <end position="167"/>
    </location>
</feature>
<feature type="transmembrane region" description="Helical" evidence="6">
    <location>
        <begin position="231"/>
        <end position="253"/>
    </location>
</feature>
<evidence type="ECO:0000256" key="6">
    <source>
        <dbReference type="RuleBase" id="RU361157"/>
    </source>
</evidence>
<keyword evidence="4 6" id="KW-0472">Membrane</keyword>
<dbReference type="PANTHER" id="PTHR43229:SF2">
    <property type="entry name" value="NODULATION PROTEIN J"/>
    <property type="match status" value="1"/>
</dbReference>
<evidence type="ECO:0000256" key="1">
    <source>
        <dbReference type="ARBA" id="ARBA00004141"/>
    </source>
</evidence>
<evidence type="ECO:0000313" key="9">
    <source>
        <dbReference type="Proteomes" id="UP000239203"/>
    </source>
</evidence>
<protein>
    <recommendedName>
        <fullName evidence="6">Transport permease protein</fullName>
    </recommendedName>
</protein>
<organism evidence="8 9">
    <name type="scientific">Actinokineospora auranticolor</name>
    <dbReference type="NCBI Taxonomy" id="155976"/>
    <lineage>
        <taxon>Bacteria</taxon>
        <taxon>Bacillati</taxon>
        <taxon>Actinomycetota</taxon>
        <taxon>Actinomycetes</taxon>
        <taxon>Pseudonocardiales</taxon>
        <taxon>Pseudonocardiaceae</taxon>
        <taxon>Actinokineospora</taxon>
    </lineage>
</organism>
<dbReference type="InterPro" id="IPR013525">
    <property type="entry name" value="ABC2_TM"/>
</dbReference>
<evidence type="ECO:0000256" key="4">
    <source>
        <dbReference type="ARBA" id="ARBA00023136"/>
    </source>
</evidence>
<accession>A0A2S6GV07</accession>
<reference evidence="8 9" key="1">
    <citation type="submission" date="2018-02" db="EMBL/GenBank/DDBJ databases">
        <title>Genomic Encyclopedia of Archaeal and Bacterial Type Strains, Phase II (KMG-II): from individual species to whole genera.</title>
        <authorList>
            <person name="Goeker M."/>
        </authorList>
    </citation>
    <scope>NUCLEOTIDE SEQUENCE [LARGE SCALE GENOMIC DNA]</scope>
    <source>
        <strain evidence="8 9">YU 961-1</strain>
    </source>
</reference>
<keyword evidence="5" id="KW-0046">Antibiotic resistance</keyword>
<evidence type="ECO:0000256" key="2">
    <source>
        <dbReference type="ARBA" id="ARBA00022692"/>
    </source>
</evidence>